<protein>
    <submittedName>
        <fullName evidence="6">Pyridine nucleotide-disulfide oxidoreductase</fullName>
    </submittedName>
</protein>
<evidence type="ECO:0000256" key="4">
    <source>
        <dbReference type="ARBA" id="ARBA00023002"/>
    </source>
</evidence>
<comment type="caution">
    <text evidence="6">The sequence shown here is derived from an EMBL/GenBank/DDBJ whole genome shotgun (WGS) entry which is preliminary data.</text>
</comment>
<dbReference type="GO" id="GO:0019646">
    <property type="term" value="P:aerobic electron transport chain"/>
    <property type="evidence" value="ECO:0007669"/>
    <property type="project" value="TreeGrafter"/>
</dbReference>
<gene>
    <name evidence="6" type="ORF">EDC35_10863</name>
</gene>
<sequence>MARILILGAGISGHTAARCLGRWVGRQHQVIVVSPKPTWNWVPSNIWVAVGEMTESEVTYELAPIYKKVNVDFRQASALSIHPEGDAEHTKPFVRIEYTDPARVGEAESIAYDFLINATGPRLNFAATPGLGPETGHTVSVCTPPHALEANRRLQAAIAAMKNGVRQTLLIGTGHGMATCQGAAFEYICNVDHVLREAGVRQQARLIWLSNEYEVGDLGIGGVLITRGGYVTSGKVFVESLYLRTAVIWQFIRFWVIGYRVLKLMWKPHG</sequence>
<dbReference type="InterPro" id="IPR023753">
    <property type="entry name" value="FAD/NAD-binding_dom"/>
</dbReference>
<reference evidence="6 7" key="1">
    <citation type="submission" date="2019-03" db="EMBL/GenBank/DDBJ databases">
        <title>Genomic Encyclopedia of Type Strains, Phase IV (KMG-IV): sequencing the most valuable type-strain genomes for metagenomic binning, comparative biology and taxonomic classification.</title>
        <authorList>
            <person name="Goeker M."/>
        </authorList>
    </citation>
    <scope>NUCLEOTIDE SEQUENCE [LARGE SCALE GENOMIC DNA]</scope>
    <source>
        <strain evidence="6 7">DSM 13587</strain>
    </source>
</reference>
<organism evidence="6 7">
    <name type="scientific">Thiobaca trueperi</name>
    <dbReference type="NCBI Taxonomy" id="127458"/>
    <lineage>
        <taxon>Bacteria</taxon>
        <taxon>Pseudomonadati</taxon>
        <taxon>Pseudomonadota</taxon>
        <taxon>Gammaproteobacteria</taxon>
        <taxon>Chromatiales</taxon>
        <taxon>Chromatiaceae</taxon>
        <taxon>Thiobaca</taxon>
    </lineage>
</organism>
<dbReference type="EMBL" id="SMAO01000008">
    <property type="protein sequence ID" value="TCT19457.1"/>
    <property type="molecule type" value="Genomic_DNA"/>
</dbReference>
<dbReference type="PANTHER" id="PTHR42913">
    <property type="entry name" value="APOPTOSIS-INDUCING FACTOR 1"/>
    <property type="match status" value="1"/>
</dbReference>
<dbReference type="GO" id="GO:0003955">
    <property type="term" value="F:NAD(P)H dehydrogenase (quinone) activity"/>
    <property type="evidence" value="ECO:0007669"/>
    <property type="project" value="TreeGrafter"/>
</dbReference>
<keyword evidence="4" id="KW-0560">Oxidoreductase</keyword>
<keyword evidence="3" id="KW-0274">FAD</keyword>
<evidence type="ECO:0000256" key="3">
    <source>
        <dbReference type="ARBA" id="ARBA00022827"/>
    </source>
</evidence>
<evidence type="ECO:0000256" key="2">
    <source>
        <dbReference type="ARBA" id="ARBA00022630"/>
    </source>
</evidence>
<dbReference type="AlphaFoldDB" id="A0A4R3MUN0"/>
<dbReference type="InterPro" id="IPR036188">
    <property type="entry name" value="FAD/NAD-bd_sf"/>
</dbReference>
<dbReference type="InterPro" id="IPR051169">
    <property type="entry name" value="NADH-Q_oxidoreductase"/>
</dbReference>
<dbReference type="Proteomes" id="UP000295717">
    <property type="component" value="Unassembled WGS sequence"/>
</dbReference>
<dbReference type="OrthoDB" id="9802771at2"/>
<comment type="cofactor">
    <cofactor evidence="1">
        <name>FAD</name>
        <dbReference type="ChEBI" id="CHEBI:57692"/>
    </cofactor>
</comment>
<dbReference type="Pfam" id="PF07992">
    <property type="entry name" value="Pyr_redox_2"/>
    <property type="match status" value="1"/>
</dbReference>
<evidence type="ECO:0000256" key="1">
    <source>
        <dbReference type="ARBA" id="ARBA00001974"/>
    </source>
</evidence>
<dbReference type="PANTHER" id="PTHR42913:SF6">
    <property type="entry name" value="SULFIDE-QUINONE REDUCTASE"/>
    <property type="match status" value="1"/>
</dbReference>
<keyword evidence="7" id="KW-1185">Reference proteome</keyword>
<dbReference type="SUPFAM" id="SSF51905">
    <property type="entry name" value="FAD/NAD(P)-binding domain"/>
    <property type="match status" value="1"/>
</dbReference>
<evidence type="ECO:0000313" key="6">
    <source>
        <dbReference type="EMBL" id="TCT19457.1"/>
    </source>
</evidence>
<evidence type="ECO:0000313" key="7">
    <source>
        <dbReference type="Proteomes" id="UP000295717"/>
    </source>
</evidence>
<keyword evidence="2" id="KW-0285">Flavoprotein</keyword>
<evidence type="ECO:0000259" key="5">
    <source>
        <dbReference type="Pfam" id="PF07992"/>
    </source>
</evidence>
<name>A0A4R3MUN0_9GAMM</name>
<feature type="domain" description="FAD/NAD(P)-binding" evidence="5">
    <location>
        <begin position="3"/>
        <end position="152"/>
    </location>
</feature>
<accession>A0A4R3MUN0</accession>
<dbReference type="Gene3D" id="3.50.50.100">
    <property type="match status" value="1"/>
</dbReference>
<dbReference type="RefSeq" id="WP_132977973.1">
    <property type="nucleotide sequence ID" value="NZ_SMAO01000008.1"/>
</dbReference>
<proteinExistence type="predicted"/>